<name>D1CA82_SPHTD</name>
<dbReference type="InterPro" id="IPR026841">
    <property type="entry name" value="Aur1/Ipt1"/>
</dbReference>
<dbReference type="CDD" id="cd03386">
    <property type="entry name" value="PAP2_Aur1_like"/>
    <property type="match status" value="1"/>
</dbReference>
<evidence type="ECO:0000313" key="7">
    <source>
        <dbReference type="EMBL" id="ACZ40725.1"/>
    </source>
</evidence>
<feature type="transmembrane region" description="Helical" evidence="5">
    <location>
        <begin position="117"/>
        <end position="135"/>
    </location>
</feature>
<evidence type="ECO:0000313" key="8">
    <source>
        <dbReference type="Proteomes" id="UP000002027"/>
    </source>
</evidence>
<dbReference type="HOGENOM" id="CLU_056733_1_1_0"/>
<dbReference type="EMBL" id="CP001824">
    <property type="protein sequence ID" value="ACZ40725.1"/>
    <property type="molecule type" value="Genomic_DNA"/>
</dbReference>
<gene>
    <name evidence="7" type="ordered locus">Sthe_3325</name>
</gene>
<dbReference type="InterPro" id="IPR052185">
    <property type="entry name" value="IPC_Synthase-Related"/>
</dbReference>
<feature type="transmembrane region" description="Helical" evidence="5">
    <location>
        <begin position="165"/>
        <end position="187"/>
    </location>
</feature>
<dbReference type="PANTHER" id="PTHR31310">
    <property type="match status" value="1"/>
</dbReference>
<proteinExistence type="predicted"/>
<feature type="transmembrane region" description="Helical" evidence="5">
    <location>
        <begin position="218"/>
        <end position="236"/>
    </location>
</feature>
<dbReference type="eggNOG" id="COG0671">
    <property type="taxonomic scope" value="Bacteria"/>
</dbReference>
<feature type="transmembrane region" description="Helical" evidence="5">
    <location>
        <begin position="20"/>
        <end position="37"/>
    </location>
</feature>
<dbReference type="RefSeq" id="WP_012873760.1">
    <property type="nucleotide sequence ID" value="NC_013524.1"/>
</dbReference>
<dbReference type="PANTHER" id="PTHR31310:SF7">
    <property type="entry name" value="PA-PHOSPHATASE RELATED-FAMILY PROTEIN DDB_G0268928"/>
    <property type="match status" value="1"/>
</dbReference>
<reference evidence="7 8" key="2">
    <citation type="journal article" date="2010" name="Stand. Genomic Sci.">
        <title>Complete genome sequence of Desulfohalobium retbaense type strain (HR(100)).</title>
        <authorList>
            <person name="Spring S."/>
            <person name="Nolan M."/>
            <person name="Lapidus A."/>
            <person name="Glavina Del Rio T."/>
            <person name="Copeland A."/>
            <person name="Tice H."/>
            <person name="Cheng J.F."/>
            <person name="Lucas S."/>
            <person name="Land M."/>
            <person name="Chen F."/>
            <person name="Bruce D."/>
            <person name="Goodwin L."/>
            <person name="Pitluck S."/>
            <person name="Ivanova N."/>
            <person name="Mavromatis K."/>
            <person name="Mikhailova N."/>
            <person name="Pati A."/>
            <person name="Chen A."/>
            <person name="Palaniappan K."/>
            <person name="Hauser L."/>
            <person name="Chang Y.J."/>
            <person name="Jeffries C.D."/>
            <person name="Munk C."/>
            <person name="Kiss H."/>
            <person name="Chain P."/>
            <person name="Han C."/>
            <person name="Brettin T."/>
            <person name="Detter J.C."/>
            <person name="Schuler E."/>
            <person name="Goker M."/>
            <person name="Rohde M."/>
            <person name="Bristow J."/>
            <person name="Eisen J.A."/>
            <person name="Markowitz V."/>
            <person name="Hugenholtz P."/>
            <person name="Kyrpides N.C."/>
            <person name="Klenk H.P."/>
        </authorList>
    </citation>
    <scope>NUCLEOTIDE SEQUENCE [LARGE SCALE GENOMIC DNA]</scope>
    <source>
        <strain evidence="8">ATCC 49802 / DSM 20745 / S 6022</strain>
    </source>
</reference>
<sequence length="259" mass="29401">MEPREQLVTRNTVIERARHGLIEFGILSVLFGLYYATRGLAAGKEIDAFQNAREVMHLERKLGLFREIGVQAWLLAQPWIVHFLNWVYTYTHMAGLVLFGIWLFWRHTERYREFRNVFLGILGIGLLIYALYPLAPPRFFPYNGFVDTLALYGKVNYDQPSVAMLYNPFAAMPSLHVAFALFCGIGVIRVGRKLAHWLLGTFYPLLMITAVVGTGNHYILDAIAGSTLTVAAYIFVPRITAALARYRERLTADARSVAP</sequence>
<dbReference type="AlphaFoldDB" id="D1CA82"/>
<keyword evidence="4 5" id="KW-0472">Membrane</keyword>
<organism evidence="7 8">
    <name type="scientific">Sphaerobacter thermophilus (strain ATCC 49802 / DSM 20745 / KCCM 41009 / NCIMB 13125 / S 6022)</name>
    <dbReference type="NCBI Taxonomy" id="479434"/>
    <lineage>
        <taxon>Bacteria</taxon>
        <taxon>Pseudomonadati</taxon>
        <taxon>Thermomicrobiota</taxon>
        <taxon>Thermomicrobia</taxon>
        <taxon>Sphaerobacterales</taxon>
        <taxon>Sphaerobacterineae</taxon>
        <taxon>Sphaerobacteraceae</taxon>
        <taxon>Sphaerobacter</taxon>
    </lineage>
</organism>
<dbReference type="KEGG" id="sti:Sthe_3325"/>
<evidence type="ECO:0000259" key="6">
    <source>
        <dbReference type="Pfam" id="PF14378"/>
    </source>
</evidence>
<comment type="subcellular location">
    <subcellularLocation>
        <location evidence="1">Membrane</location>
        <topology evidence="1">Multi-pass membrane protein</topology>
    </subcellularLocation>
</comment>
<dbReference type="STRING" id="479434.Sthe_3325"/>
<feature type="transmembrane region" description="Helical" evidence="5">
    <location>
        <begin position="194"/>
        <end position="212"/>
    </location>
</feature>
<keyword evidence="3 5" id="KW-1133">Transmembrane helix</keyword>
<dbReference type="Pfam" id="PF14378">
    <property type="entry name" value="PAP2_3"/>
    <property type="match status" value="1"/>
</dbReference>
<evidence type="ECO:0000256" key="2">
    <source>
        <dbReference type="ARBA" id="ARBA00022692"/>
    </source>
</evidence>
<dbReference type="InParanoid" id="D1CA82"/>
<accession>D1CA82</accession>
<evidence type="ECO:0000256" key="1">
    <source>
        <dbReference type="ARBA" id="ARBA00004141"/>
    </source>
</evidence>
<evidence type="ECO:0000256" key="5">
    <source>
        <dbReference type="SAM" id="Phobius"/>
    </source>
</evidence>
<evidence type="ECO:0000256" key="4">
    <source>
        <dbReference type="ARBA" id="ARBA00023136"/>
    </source>
</evidence>
<feature type="domain" description="Inositolphosphotransferase Aur1/Ipt1" evidence="6">
    <location>
        <begin position="53"/>
        <end position="234"/>
    </location>
</feature>
<dbReference type="GO" id="GO:0016020">
    <property type="term" value="C:membrane"/>
    <property type="evidence" value="ECO:0007669"/>
    <property type="project" value="UniProtKB-SubCell"/>
</dbReference>
<dbReference type="Proteomes" id="UP000002027">
    <property type="component" value="Chromosome 2"/>
</dbReference>
<keyword evidence="8" id="KW-1185">Reference proteome</keyword>
<dbReference type="OrthoDB" id="3212043at2"/>
<keyword evidence="2 5" id="KW-0812">Transmembrane</keyword>
<feature type="transmembrane region" description="Helical" evidence="5">
    <location>
        <begin position="83"/>
        <end position="105"/>
    </location>
</feature>
<reference evidence="8" key="1">
    <citation type="submission" date="2009-11" db="EMBL/GenBank/DDBJ databases">
        <title>The complete chromosome 2 of Sphaerobacter thermophilus DSM 20745.</title>
        <authorList>
            <person name="Lucas S."/>
            <person name="Copeland A."/>
            <person name="Lapidus A."/>
            <person name="Glavina del Rio T."/>
            <person name="Dalin E."/>
            <person name="Tice H."/>
            <person name="Bruce D."/>
            <person name="Goodwin L."/>
            <person name="Pitluck S."/>
            <person name="Kyrpides N."/>
            <person name="Mavromatis K."/>
            <person name="Ivanova N."/>
            <person name="Mikhailova N."/>
            <person name="LaButti K.M."/>
            <person name="Clum A."/>
            <person name="Sun H.I."/>
            <person name="Brettin T."/>
            <person name="Detter J.C."/>
            <person name="Han C."/>
            <person name="Larimer F."/>
            <person name="Land M."/>
            <person name="Hauser L."/>
            <person name="Markowitz V."/>
            <person name="Cheng J.F."/>
            <person name="Hugenholtz P."/>
            <person name="Woyke T."/>
            <person name="Wu D."/>
            <person name="Steenblock K."/>
            <person name="Schneider S."/>
            <person name="Pukall R."/>
            <person name="Goeker M."/>
            <person name="Klenk H.P."/>
            <person name="Eisen J.A."/>
        </authorList>
    </citation>
    <scope>NUCLEOTIDE SEQUENCE [LARGE SCALE GENOMIC DNA]</scope>
    <source>
        <strain evidence="8">ATCC 49802 / DSM 20745 / S 6022</strain>
    </source>
</reference>
<protein>
    <recommendedName>
        <fullName evidence="6">Inositolphosphotransferase Aur1/Ipt1 domain-containing protein</fullName>
    </recommendedName>
</protein>
<evidence type="ECO:0000256" key="3">
    <source>
        <dbReference type="ARBA" id="ARBA00022989"/>
    </source>
</evidence>